<dbReference type="GO" id="GO:0016787">
    <property type="term" value="F:hydrolase activity"/>
    <property type="evidence" value="ECO:0007669"/>
    <property type="project" value="UniProtKB-KW"/>
</dbReference>
<dbReference type="NCBIfam" id="NF007621">
    <property type="entry name" value="PRK10276.1"/>
    <property type="match status" value="1"/>
</dbReference>
<keyword evidence="2" id="KW-0227">DNA damage</keyword>
<sequence length="200" mass="22641">MIHGRNKIEQKRGLKGNTELSNVKCSHDYYMNTINSCRQNRLCDSNEELEMKALQALGSVCPVSNIQPMVLPMFDNARLVAGFPLALDTDEQAQDVDILRMLCPNPEASFLIRVKGNSMIDAKIYDGDIIIVDKSNRSPSNHEVAVCELNGEYTIKHVLQKDGRVWLYPANPDYQPIEVKECDDFSVWGVVTYTIHKPRV</sequence>
<feature type="domain" description="Peptidase S24/S26A/S26B/S26C" evidence="8">
    <location>
        <begin position="80"/>
        <end position="191"/>
    </location>
</feature>
<evidence type="ECO:0000256" key="1">
    <source>
        <dbReference type="ARBA" id="ARBA00007484"/>
    </source>
</evidence>
<proteinExistence type="inferred from homology"/>
<keyword evidence="10" id="KW-1185">Reference proteome</keyword>
<dbReference type="InterPro" id="IPR006197">
    <property type="entry name" value="Peptidase_S24_LexA"/>
</dbReference>
<reference evidence="9 10" key="1">
    <citation type="submission" date="2010-12" db="EMBL/GenBank/DDBJ databases">
        <authorList>
            <person name="Muzny D."/>
            <person name="Qin X."/>
            <person name="Deng J."/>
            <person name="Jiang H."/>
            <person name="Liu Y."/>
            <person name="Qu J."/>
            <person name="Song X.-Z."/>
            <person name="Zhang L."/>
            <person name="Thornton R."/>
            <person name="Coyle M."/>
            <person name="Francisco L."/>
            <person name="Jackson L."/>
            <person name="Javaid M."/>
            <person name="Korchina V."/>
            <person name="Kovar C."/>
            <person name="Mata R."/>
            <person name="Mathew T."/>
            <person name="Ngo R."/>
            <person name="Nguyen L."/>
            <person name="Nguyen N."/>
            <person name="Okwuonu G."/>
            <person name="Ongeri F."/>
            <person name="Pham C."/>
            <person name="Simmons D."/>
            <person name="Wilczek-Boney K."/>
            <person name="Hale W."/>
            <person name="Jakkamsetti A."/>
            <person name="Pham P."/>
            <person name="Ruth R."/>
            <person name="San Lucas F."/>
            <person name="Warren J."/>
            <person name="Zhang J."/>
            <person name="Zhao Z."/>
            <person name="Zhou C."/>
            <person name="Zhu D."/>
            <person name="Lee S."/>
            <person name="Bess C."/>
            <person name="Blankenburg K."/>
            <person name="Forbes L."/>
            <person name="Fu Q."/>
            <person name="Gubbala S."/>
            <person name="Hirani K."/>
            <person name="Jayaseelan J.C."/>
            <person name="Lara F."/>
            <person name="Munidasa M."/>
            <person name="Palculict T."/>
            <person name="Patil S."/>
            <person name="Pu L.-L."/>
            <person name="Saada N."/>
            <person name="Tang L."/>
            <person name="Weissenberger G."/>
            <person name="Zhu Y."/>
            <person name="Hemphill L."/>
            <person name="Shang Y."/>
            <person name="Youmans B."/>
            <person name="Ayvaz T."/>
            <person name="Ross M."/>
            <person name="Santibanez J."/>
            <person name="Aqrawi P."/>
            <person name="Gross S."/>
            <person name="Joshi V."/>
            <person name="Fowler G."/>
            <person name="Nazareth L."/>
            <person name="Reid J."/>
            <person name="Worley K."/>
            <person name="Petrosino J."/>
            <person name="Highlander S."/>
            <person name="Gibbs R."/>
        </authorList>
    </citation>
    <scope>NUCLEOTIDE SEQUENCE [LARGE SCALE GENOMIC DNA]</scope>
    <source>
        <strain evidence="9 10">DSM 15606</strain>
    </source>
</reference>
<dbReference type="InterPro" id="IPR036286">
    <property type="entry name" value="LexA/Signal_pep-like_sf"/>
</dbReference>
<organism evidence="9 10">
    <name type="scientific">Segatella salivae DSM 15606</name>
    <dbReference type="NCBI Taxonomy" id="888832"/>
    <lineage>
        <taxon>Bacteria</taxon>
        <taxon>Pseudomonadati</taxon>
        <taxon>Bacteroidota</taxon>
        <taxon>Bacteroidia</taxon>
        <taxon>Bacteroidales</taxon>
        <taxon>Prevotellaceae</taxon>
        <taxon>Segatella</taxon>
    </lineage>
</organism>
<comment type="caution">
    <text evidence="9">The sequence shown here is derived from an EMBL/GenBank/DDBJ whole genome shotgun (WGS) entry which is preliminary data.</text>
</comment>
<keyword evidence="3 7" id="KW-0378">Hydrolase</keyword>
<evidence type="ECO:0000256" key="7">
    <source>
        <dbReference type="RuleBase" id="RU003991"/>
    </source>
</evidence>
<dbReference type="Proteomes" id="UP000003874">
    <property type="component" value="Unassembled WGS sequence"/>
</dbReference>
<dbReference type="MEROPS" id="S24.003"/>
<dbReference type="InterPro" id="IPR015927">
    <property type="entry name" value="Peptidase_S24_S26A/B/C"/>
</dbReference>
<name>E6MTJ8_9BACT</name>
<keyword evidence="5" id="KW-0234">DNA repair</keyword>
<dbReference type="OrthoDB" id="9787787at2"/>
<dbReference type="GO" id="GO:0003677">
    <property type="term" value="F:DNA binding"/>
    <property type="evidence" value="ECO:0007669"/>
    <property type="project" value="InterPro"/>
</dbReference>
<evidence type="ECO:0000313" key="10">
    <source>
        <dbReference type="Proteomes" id="UP000003874"/>
    </source>
</evidence>
<dbReference type="Gene3D" id="2.10.109.10">
    <property type="entry name" value="Umud Fragment, subunit A"/>
    <property type="match status" value="1"/>
</dbReference>
<dbReference type="PANTHER" id="PTHR33516">
    <property type="entry name" value="LEXA REPRESSOR"/>
    <property type="match status" value="1"/>
</dbReference>
<evidence type="ECO:0000256" key="3">
    <source>
        <dbReference type="ARBA" id="ARBA00022801"/>
    </source>
</evidence>
<dbReference type="eggNOG" id="COG1974">
    <property type="taxonomic scope" value="Bacteria"/>
</dbReference>
<evidence type="ECO:0000256" key="5">
    <source>
        <dbReference type="ARBA" id="ARBA00023204"/>
    </source>
</evidence>
<keyword evidence="6" id="KW-0742">SOS response</keyword>
<keyword evidence="4 7" id="KW-0068">Autocatalytic cleavage</keyword>
<dbReference type="PRINTS" id="PR00726">
    <property type="entry name" value="LEXASERPTASE"/>
</dbReference>
<dbReference type="RefSeq" id="WP_007136053.1">
    <property type="nucleotide sequence ID" value="NZ_GL629647.1"/>
</dbReference>
<protein>
    <submittedName>
        <fullName evidence="9">Peptidase S24-like protein</fullName>
        <ecNumber evidence="9">3.4.21.-</ecNumber>
    </submittedName>
</protein>
<evidence type="ECO:0000256" key="2">
    <source>
        <dbReference type="ARBA" id="ARBA00022763"/>
    </source>
</evidence>
<dbReference type="AlphaFoldDB" id="E6MTJ8"/>
<dbReference type="HOGENOM" id="CLU_066192_0_0_10"/>
<evidence type="ECO:0000259" key="8">
    <source>
        <dbReference type="Pfam" id="PF00717"/>
    </source>
</evidence>
<dbReference type="STRING" id="888832.HMPREF9420_2816"/>
<dbReference type="InterPro" id="IPR039418">
    <property type="entry name" value="LexA-like"/>
</dbReference>
<dbReference type="PANTHER" id="PTHR33516:SF2">
    <property type="entry name" value="LEXA REPRESSOR-RELATED"/>
    <property type="match status" value="1"/>
</dbReference>
<evidence type="ECO:0000256" key="4">
    <source>
        <dbReference type="ARBA" id="ARBA00022813"/>
    </source>
</evidence>
<dbReference type="GO" id="GO:0006281">
    <property type="term" value="P:DNA repair"/>
    <property type="evidence" value="ECO:0007669"/>
    <property type="project" value="UniProtKB-KW"/>
</dbReference>
<gene>
    <name evidence="9" type="primary">umuD</name>
    <name evidence="9" type="ORF">HMPREF9420_2816</name>
</gene>
<dbReference type="GO" id="GO:0006355">
    <property type="term" value="P:regulation of DNA-templated transcription"/>
    <property type="evidence" value="ECO:0007669"/>
    <property type="project" value="InterPro"/>
</dbReference>
<dbReference type="EC" id="3.4.21.-" evidence="9"/>
<dbReference type="InterPro" id="IPR050077">
    <property type="entry name" value="LexA_repressor"/>
</dbReference>
<dbReference type="SUPFAM" id="SSF51306">
    <property type="entry name" value="LexA/Signal peptidase"/>
    <property type="match status" value="1"/>
</dbReference>
<dbReference type="Pfam" id="PF00717">
    <property type="entry name" value="Peptidase_S24"/>
    <property type="match status" value="1"/>
</dbReference>
<accession>E6MTJ8</accession>
<dbReference type="GO" id="GO:0009432">
    <property type="term" value="P:SOS response"/>
    <property type="evidence" value="ECO:0007669"/>
    <property type="project" value="UniProtKB-KW"/>
</dbReference>
<evidence type="ECO:0000256" key="6">
    <source>
        <dbReference type="ARBA" id="ARBA00023236"/>
    </source>
</evidence>
<dbReference type="CDD" id="cd06529">
    <property type="entry name" value="S24_LexA-like"/>
    <property type="match status" value="1"/>
</dbReference>
<comment type="similarity">
    <text evidence="1 7">Belongs to the peptidase S24 family.</text>
</comment>
<evidence type="ECO:0000313" key="9">
    <source>
        <dbReference type="EMBL" id="EFV03041.1"/>
    </source>
</evidence>
<dbReference type="EMBL" id="AEQO01000214">
    <property type="protein sequence ID" value="EFV03041.1"/>
    <property type="molecule type" value="Genomic_DNA"/>
</dbReference>